<dbReference type="Pfam" id="PF09720">
    <property type="entry name" value="Unstab_antitox"/>
    <property type="match status" value="1"/>
</dbReference>
<dbReference type="InterPro" id="IPR013406">
    <property type="entry name" value="CHP02574_addiction_mod"/>
</dbReference>
<keyword evidence="2" id="KW-1185">Reference proteome</keyword>
<evidence type="ECO:0000313" key="1">
    <source>
        <dbReference type="EMBL" id="OCL92921.1"/>
    </source>
</evidence>
<accession>A0ABX2YD50</accession>
<gene>
    <name evidence="1" type="ORF">AAX28_00461</name>
</gene>
<protein>
    <submittedName>
        <fullName evidence="1">Addiction module component</fullName>
    </submittedName>
</protein>
<dbReference type="EMBL" id="LDIR01000001">
    <property type="protein sequence ID" value="OCL92921.1"/>
    <property type="molecule type" value="Genomic_DNA"/>
</dbReference>
<evidence type="ECO:0000313" key="2">
    <source>
        <dbReference type="Proteomes" id="UP000093159"/>
    </source>
</evidence>
<dbReference type="RefSeq" id="WP_066178508.1">
    <property type="nucleotide sequence ID" value="NZ_LDIR01000001.1"/>
</dbReference>
<name>A0ABX2YD50_9BACT</name>
<sequence length="65" mass="7771">MSIDEIKKLDVKDRIILMNDIWESLESQNDEIVSPSWHKDILEKRLEKIKQNNATYISLEELKSR</sequence>
<organism evidence="1 2">
    <name type="scientific">Arcobacter porcinus</name>
    <dbReference type="NCBI Taxonomy" id="1935204"/>
    <lineage>
        <taxon>Bacteria</taxon>
        <taxon>Pseudomonadati</taxon>
        <taxon>Campylobacterota</taxon>
        <taxon>Epsilonproteobacteria</taxon>
        <taxon>Campylobacterales</taxon>
        <taxon>Arcobacteraceae</taxon>
        <taxon>Arcobacter</taxon>
    </lineage>
</organism>
<dbReference type="Proteomes" id="UP000093159">
    <property type="component" value="Unassembled WGS sequence"/>
</dbReference>
<comment type="caution">
    <text evidence="1">The sequence shown here is derived from an EMBL/GenBank/DDBJ whole genome shotgun (WGS) entry which is preliminary data.</text>
</comment>
<proteinExistence type="predicted"/>
<reference evidence="1 2" key="1">
    <citation type="submission" date="2015-05" db="EMBL/GenBank/DDBJ databases">
        <authorList>
            <person name="Rovetto F."/>
            <person name="Cocolin L."/>
            <person name="Illeghems K."/>
            <person name="Van Nieuwerburgh F."/>
            <person name="Houf K."/>
        </authorList>
    </citation>
    <scope>NUCLEOTIDE SEQUENCE [LARGE SCALE GENOMIC DNA]</scope>
    <source>
        <strain evidence="1 2">117434</strain>
    </source>
</reference>
<dbReference type="NCBIfam" id="TIGR02574">
    <property type="entry name" value="stabl_TIGR02574"/>
    <property type="match status" value="1"/>
</dbReference>